<dbReference type="PANTHER" id="PTHR46082:SF11">
    <property type="entry name" value="AAA+ ATPASE DOMAIN-CONTAINING PROTEIN-RELATED"/>
    <property type="match status" value="1"/>
</dbReference>
<dbReference type="InterPro" id="IPR054471">
    <property type="entry name" value="GPIID_WHD"/>
</dbReference>
<sequence>MADPRAYAVGWICAVLVEYVAAQTFLDELHEEPTHLSPNDANDYTLGKICGHNVVIAVLPNGEYGTSSAAGVAKDMLHSFPNVKLGLMVGIAGGAPRLDDDVVHDIRLGDIVVSSTGRGRGGVFQYDFGIQRQEGFTPTGFLNQPPVILRTAVSGLRSQYEIHGHRLQEAIEAIFGKYPTLRQKYSRPEATSDRLYRSDVIHPMNDRSDCAIVCGDDASMLRRRPDRPPSDKDRSVIHYGLIASGNQLMKDASMRDRLSREEGVLCFEMEAAGLMNQFPSLVVRGICDYSDSHKNDKWQGYAAMAAASYAKDLLRRINPNRVDHEKRLCDVISGVEERVDRFLHNHEYRTVLDWLTPTDYSSKQNDSIRRRHKGTLVIDFLSKELQQPSSIGIAYVYFNFREKQQQHVEDLLLSMLKQLVRPHDLEGIRTFYQDHMRKGTRPTTDEVLDIVTEVVSGFSRAFLLVDALDECPSPSRFLSVLFELQARSGANLFATSRFIPEIMSSFSGCLSIEIRATDADIEKYLAENMPHELRRIVLEETGMDRDIITGIVKASDGMFLLAQLYLELLGNQTTPKAARLTLNSFQERPLAEKKESEDDLLDSAYQRVMERIEDQRDGLRRLARRTLSWIVCSMRPLQPLEIQHALAVEEHTSQVDRKNLPNLADLVSACAGLVTVDADSKIIRLVHYTAQGYFERTWTVWFPGAHVDIAKTWITSLEFDTFNADPGAAEEGVRKTTDSNHLHDYALQNWGHHVRLSAADGEQFVLRFLRDEKRMTHYIAGMTLVRSLLGSDCGSDVASVQVAAYFGLRNALALLLSDETGSDQARKTDPKERTESRHSYLLLLATSEGHAGAVELLLEMGAQVGWSSTWAPSPMVIAAQRNHAVVVELLLKHGIPLVAEALTAAARAGSAKVVHLLLDRGAGVDWTDLYGNTALSGAA</sequence>
<proteinExistence type="predicted"/>
<protein>
    <recommendedName>
        <fullName evidence="7">Nucleoside phosphorylase domain-containing protein</fullName>
    </recommendedName>
</protein>
<dbReference type="Gene3D" id="3.40.50.1580">
    <property type="entry name" value="Nucleoside phosphorylase domain"/>
    <property type="match status" value="1"/>
</dbReference>
<dbReference type="SMART" id="SM00248">
    <property type="entry name" value="ANK"/>
    <property type="match status" value="3"/>
</dbReference>
<dbReference type="PANTHER" id="PTHR46082">
    <property type="entry name" value="ATP/GTP-BINDING PROTEIN-RELATED"/>
    <property type="match status" value="1"/>
</dbReference>
<organism evidence="5 6">
    <name type="scientific">Aspergillus granulosus</name>
    <dbReference type="NCBI Taxonomy" id="176169"/>
    <lineage>
        <taxon>Eukaryota</taxon>
        <taxon>Fungi</taxon>
        <taxon>Dikarya</taxon>
        <taxon>Ascomycota</taxon>
        <taxon>Pezizomycotina</taxon>
        <taxon>Eurotiomycetes</taxon>
        <taxon>Eurotiomycetidae</taxon>
        <taxon>Eurotiales</taxon>
        <taxon>Aspergillaceae</taxon>
        <taxon>Aspergillus</taxon>
        <taxon>Aspergillus subgen. Nidulantes</taxon>
    </lineage>
</organism>
<dbReference type="InterPro" id="IPR056884">
    <property type="entry name" value="NPHP3-like_N"/>
</dbReference>
<dbReference type="Pfam" id="PF24883">
    <property type="entry name" value="NPHP3_N"/>
    <property type="match status" value="1"/>
</dbReference>
<dbReference type="InterPro" id="IPR035994">
    <property type="entry name" value="Nucleoside_phosphorylase_sf"/>
</dbReference>
<feature type="domain" description="GPI inositol-deacylase winged helix" evidence="3">
    <location>
        <begin position="619"/>
        <end position="694"/>
    </location>
</feature>
<dbReference type="SUPFAM" id="SSF48403">
    <property type="entry name" value="Ankyrin repeat"/>
    <property type="match status" value="1"/>
</dbReference>
<feature type="chain" id="PRO_5045123720" description="Nucleoside phosphorylase domain-containing protein" evidence="2">
    <location>
        <begin position="23"/>
        <end position="939"/>
    </location>
</feature>
<evidence type="ECO:0000313" key="5">
    <source>
        <dbReference type="EMBL" id="KAL2808662.1"/>
    </source>
</evidence>
<gene>
    <name evidence="5" type="ORF">BJX63DRAFT_435880</name>
</gene>
<dbReference type="EMBL" id="JBFXLT010000106">
    <property type="protein sequence ID" value="KAL2808662.1"/>
    <property type="molecule type" value="Genomic_DNA"/>
</dbReference>
<evidence type="ECO:0000259" key="4">
    <source>
        <dbReference type="Pfam" id="PF24883"/>
    </source>
</evidence>
<feature type="domain" description="Nephrocystin 3-like N-terminal" evidence="4">
    <location>
        <begin position="378"/>
        <end position="497"/>
    </location>
</feature>
<dbReference type="InterPro" id="IPR053137">
    <property type="entry name" value="NLR-like"/>
</dbReference>
<name>A0ABR4H1A7_9EURO</name>
<evidence type="ECO:0000256" key="2">
    <source>
        <dbReference type="SAM" id="SignalP"/>
    </source>
</evidence>
<evidence type="ECO:0008006" key="7">
    <source>
        <dbReference type="Google" id="ProtNLM"/>
    </source>
</evidence>
<accession>A0ABR4H1A7</accession>
<evidence type="ECO:0000256" key="1">
    <source>
        <dbReference type="ARBA" id="ARBA00022737"/>
    </source>
</evidence>
<dbReference type="InterPro" id="IPR036770">
    <property type="entry name" value="Ankyrin_rpt-contain_sf"/>
</dbReference>
<dbReference type="Pfam" id="PF12796">
    <property type="entry name" value="Ank_2"/>
    <property type="match status" value="1"/>
</dbReference>
<reference evidence="5 6" key="1">
    <citation type="submission" date="2024-07" db="EMBL/GenBank/DDBJ databases">
        <title>Section-level genome sequencing and comparative genomics of Aspergillus sections Usti and Cavernicolus.</title>
        <authorList>
            <consortium name="Lawrence Berkeley National Laboratory"/>
            <person name="Nybo J.L."/>
            <person name="Vesth T.C."/>
            <person name="Theobald S."/>
            <person name="Frisvad J.C."/>
            <person name="Larsen T.O."/>
            <person name="Kjaerboelling I."/>
            <person name="Rothschild-Mancinelli K."/>
            <person name="Lyhne E.K."/>
            <person name="Kogle M.E."/>
            <person name="Barry K."/>
            <person name="Clum A."/>
            <person name="Na H."/>
            <person name="Ledsgaard L."/>
            <person name="Lin J."/>
            <person name="Lipzen A."/>
            <person name="Kuo A."/>
            <person name="Riley R."/>
            <person name="Mondo S."/>
            <person name="Labutti K."/>
            <person name="Haridas S."/>
            <person name="Pangalinan J."/>
            <person name="Salamov A.A."/>
            <person name="Simmons B.A."/>
            <person name="Magnuson J.K."/>
            <person name="Chen J."/>
            <person name="Drula E."/>
            <person name="Henrissat B."/>
            <person name="Wiebenga A."/>
            <person name="Lubbers R.J."/>
            <person name="Gomes A.C."/>
            <person name="Makela M.R."/>
            <person name="Stajich J."/>
            <person name="Grigoriev I.V."/>
            <person name="Mortensen U.H."/>
            <person name="De Vries R.P."/>
            <person name="Baker S.E."/>
            <person name="Andersen M.R."/>
        </authorList>
    </citation>
    <scope>NUCLEOTIDE SEQUENCE [LARGE SCALE GENOMIC DNA]</scope>
    <source>
        <strain evidence="5 6">CBS 588.65</strain>
    </source>
</reference>
<dbReference type="Proteomes" id="UP001610334">
    <property type="component" value="Unassembled WGS sequence"/>
</dbReference>
<feature type="signal peptide" evidence="2">
    <location>
        <begin position="1"/>
        <end position="22"/>
    </location>
</feature>
<keyword evidence="1" id="KW-0677">Repeat</keyword>
<dbReference type="Gene3D" id="1.25.40.20">
    <property type="entry name" value="Ankyrin repeat-containing domain"/>
    <property type="match status" value="1"/>
</dbReference>
<keyword evidence="6" id="KW-1185">Reference proteome</keyword>
<keyword evidence="2" id="KW-0732">Signal</keyword>
<dbReference type="InterPro" id="IPR002110">
    <property type="entry name" value="Ankyrin_rpt"/>
</dbReference>
<dbReference type="InterPro" id="IPR027417">
    <property type="entry name" value="P-loop_NTPase"/>
</dbReference>
<dbReference type="Pfam" id="PF22939">
    <property type="entry name" value="WHD_GPIID"/>
    <property type="match status" value="1"/>
</dbReference>
<evidence type="ECO:0000313" key="6">
    <source>
        <dbReference type="Proteomes" id="UP001610334"/>
    </source>
</evidence>
<evidence type="ECO:0000259" key="3">
    <source>
        <dbReference type="Pfam" id="PF22939"/>
    </source>
</evidence>
<dbReference type="SUPFAM" id="SSF53167">
    <property type="entry name" value="Purine and uridine phosphorylases"/>
    <property type="match status" value="1"/>
</dbReference>
<dbReference type="Gene3D" id="3.40.50.300">
    <property type="entry name" value="P-loop containing nucleotide triphosphate hydrolases"/>
    <property type="match status" value="1"/>
</dbReference>
<comment type="caution">
    <text evidence="5">The sequence shown here is derived from an EMBL/GenBank/DDBJ whole genome shotgun (WGS) entry which is preliminary data.</text>
</comment>